<evidence type="ECO:0000256" key="6">
    <source>
        <dbReference type="PROSITE-ProRule" id="PRU00169"/>
    </source>
</evidence>
<dbReference type="PRINTS" id="PR00032">
    <property type="entry name" value="HTHARAC"/>
</dbReference>
<feature type="modified residue" description="4-aspartylphosphate" evidence="6">
    <location>
        <position position="54"/>
    </location>
</feature>
<evidence type="ECO:0000256" key="4">
    <source>
        <dbReference type="ARBA" id="ARBA00023163"/>
    </source>
</evidence>
<sequence length="526" mass="60127">MKILIVDNEAHVIDAIRMLIDWSAFPPMEVHTARDGEQAVELVRRHKPEIILTDMKMPRMDGMALLEWLAESVPQAKVVVISGYNDFAYIQHTLRHGGLDYITKPIDEVQLNRALAKAVQAVERSRSASRLEREHQRGRELQWEQEWLVLLEDPLHHQAERRSVEARWGIQAGSPLVLGVLKVQELSGHLQRQFGNSLELLQFAARNVSQEILEKRGVKAAVFSGRGQKGRLVLVFLQEKGVEGALEEIMEALGRVFDQAFVAGLSGTGLFPQDLPRLYKEGEEALAHRNLCRREAPVARFREAVPRETPPLREHLEVWKEALREGRTEPMAGDLSALFGRWVAEGFYSERMVEELLSEYQVLRKYLVPEGACPPMPPGGLEALRSLRTRKSYGRILEAVQEALLGDLESLARCWRERREVQNPAEQVRRHLEEHYREPLTLDLLARQVHLSREHLARSYKKAFGATVMDHLLEIRLAEARNLLERTDLPVKEVAARVGFEDPKYFSKVFRKQTGMRPTDFSGGRS</sequence>
<reference evidence="9 10" key="1">
    <citation type="submission" date="2020-01" db="EMBL/GenBank/DDBJ databases">
        <title>Anaeroalcalibacter tamaniensis gen. nov., sp. nov., moderately halophilic strictly anaerobic fermenter bacterium from mud volcano of Taman peninsula.</title>
        <authorList>
            <person name="Frolova A."/>
            <person name="Merkel A.Y."/>
            <person name="Slobodkin A.I."/>
        </authorList>
    </citation>
    <scope>NUCLEOTIDE SEQUENCE [LARGE SCALE GENOMIC DNA]</scope>
    <source>
        <strain evidence="9 10">F-3ap</strain>
    </source>
</reference>
<evidence type="ECO:0000259" key="8">
    <source>
        <dbReference type="PROSITE" id="PS50110"/>
    </source>
</evidence>
<gene>
    <name evidence="9" type="ORF">GXN74_05950</name>
</gene>
<dbReference type="PANTHER" id="PTHR43280">
    <property type="entry name" value="ARAC-FAMILY TRANSCRIPTIONAL REGULATOR"/>
    <property type="match status" value="1"/>
</dbReference>
<evidence type="ECO:0000313" key="10">
    <source>
        <dbReference type="Proteomes" id="UP000461585"/>
    </source>
</evidence>
<feature type="domain" description="Response regulatory" evidence="8">
    <location>
        <begin position="2"/>
        <end position="119"/>
    </location>
</feature>
<organism evidence="9 10">
    <name type="scientific">Anaerotalea alkaliphila</name>
    <dbReference type="NCBI Taxonomy" id="2662126"/>
    <lineage>
        <taxon>Bacteria</taxon>
        <taxon>Bacillati</taxon>
        <taxon>Bacillota</taxon>
        <taxon>Clostridia</taxon>
        <taxon>Eubacteriales</taxon>
        <taxon>Anaerotalea</taxon>
    </lineage>
</organism>
<dbReference type="PROSITE" id="PS50110">
    <property type="entry name" value="RESPONSE_REGULATORY"/>
    <property type="match status" value="1"/>
</dbReference>
<dbReference type="SMART" id="SM00448">
    <property type="entry name" value="REC"/>
    <property type="match status" value="1"/>
</dbReference>
<dbReference type="GO" id="GO:0043565">
    <property type="term" value="F:sequence-specific DNA binding"/>
    <property type="evidence" value="ECO:0007669"/>
    <property type="project" value="InterPro"/>
</dbReference>
<dbReference type="SUPFAM" id="SSF46689">
    <property type="entry name" value="Homeodomain-like"/>
    <property type="match status" value="2"/>
</dbReference>
<evidence type="ECO:0000256" key="5">
    <source>
        <dbReference type="ARBA" id="ARBA00024867"/>
    </source>
</evidence>
<evidence type="ECO:0000256" key="3">
    <source>
        <dbReference type="ARBA" id="ARBA00023125"/>
    </source>
</evidence>
<dbReference type="PANTHER" id="PTHR43280:SF2">
    <property type="entry name" value="HTH-TYPE TRANSCRIPTIONAL REGULATOR EXSA"/>
    <property type="match status" value="1"/>
</dbReference>
<dbReference type="InterPro" id="IPR009057">
    <property type="entry name" value="Homeodomain-like_sf"/>
</dbReference>
<dbReference type="InterPro" id="IPR018060">
    <property type="entry name" value="HTH_AraC"/>
</dbReference>
<dbReference type="InterPro" id="IPR011006">
    <property type="entry name" value="CheY-like_superfamily"/>
</dbReference>
<evidence type="ECO:0000256" key="1">
    <source>
        <dbReference type="ARBA" id="ARBA00018672"/>
    </source>
</evidence>
<dbReference type="Gene3D" id="1.10.10.60">
    <property type="entry name" value="Homeodomain-like"/>
    <property type="match status" value="1"/>
</dbReference>
<dbReference type="Pfam" id="PF12833">
    <property type="entry name" value="HTH_18"/>
    <property type="match status" value="1"/>
</dbReference>
<evidence type="ECO:0000256" key="2">
    <source>
        <dbReference type="ARBA" id="ARBA00023015"/>
    </source>
</evidence>
<protein>
    <recommendedName>
        <fullName evidence="1">Stage 0 sporulation protein A homolog</fullName>
    </recommendedName>
</protein>
<dbReference type="Gene3D" id="3.40.50.2300">
    <property type="match status" value="1"/>
</dbReference>
<keyword evidence="6" id="KW-0597">Phosphoprotein</keyword>
<keyword evidence="10" id="KW-1185">Reference proteome</keyword>
<proteinExistence type="predicted"/>
<dbReference type="InterPro" id="IPR001789">
    <property type="entry name" value="Sig_transdc_resp-reg_receiver"/>
</dbReference>
<dbReference type="RefSeq" id="WP_162370004.1">
    <property type="nucleotide sequence ID" value="NZ_JAAEEH010000012.1"/>
</dbReference>
<keyword evidence="4" id="KW-0804">Transcription</keyword>
<dbReference type="CDD" id="cd17536">
    <property type="entry name" value="REC_YesN-like"/>
    <property type="match status" value="1"/>
</dbReference>
<comment type="function">
    <text evidence="5">May play the central regulatory role in sporulation. It may be an element of the effector pathway responsible for the activation of sporulation genes in response to nutritional stress. Spo0A may act in concert with spo0H (a sigma factor) to control the expression of some genes that are critical to the sporulation process.</text>
</comment>
<feature type="domain" description="HTH araC/xylS-type" evidence="7">
    <location>
        <begin position="426"/>
        <end position="524"/>
    </location>
</feature>
<dbReference type="SMART" id="SM00342">
    <property type="entry name" value="HTH_ARAC"/>
    <property type="match status" value="1"/>
</dbReference>
<evidence type="ECO:0000313" key="9">
    <source>
        <dbReference type="EMBL" id="NDL67279.1"/>
    </source>
</evidence>
<comment type="caution">
    <text evidence="9">The sequence shown here is derived from an EMBL/GenBank/DDBJ whole genome shotgun (WGS) entry which is preliminary data.</text>
</comment>
<keyword evidence="2" id="KW-0805">Transcription regulation</keyword>
<dbReference type="InterPro" id="IPR020449">
    <property type="entry name" value="Tscrpt_reg_AraC-type_HTH"/>
</dbReference>
<dbReference type="EMBL" id="JAAEEH010000012">
    <property type="protein sequence ID" value="NDL67279.1"/>
    <property type="molecule type" value="Genomic_DNA"/>
</dbReference>
<dbReference type="GO" id="GO:0003700">
    <property type="term" value="F:DNA-binding transcription factor activity"/>
    <property type="evidence" value="ECO:0007669"/>
    <property type="project" value="InterPro"/>
</dbReference>
<accession>A0A7X5KM04</accession>
<name>A0A7X5KM04_9FIRM</name>
<dbReference type="PROSITE" id="PS01124">
    <property type="entry name" value="HTH_ARAC_FAMILY_2"/>
    <property type="match status" value="1"/>
</dbReference>
<dbReference type="AlphaFoldDB" id="A0A7X5KM04"/>
<keyword evidence="3" id="KW-0238">DNA-binding</keyword>
<dbReference type="GO" id="GO:0000160">
    <property type="term" value="P:phosphorelay signal transduction system"/>
    <property type="evidence" value="ECO:0007669"/>
    <property type="project" value="InterPro"/>
</dbReference>
<dbReference type="SUPFAM" id="SSF52172">
    <property type="entry name" value="CheY-like"/>
    <property type="match status" value="1"/>
</dbReference>
<evidence type="ECO:0000259" key="7">
    <source>
        <dbReference type="PROSITE" id="PS01124"/>
    </source>
</evidence>
<dbReference type="Proteomes" id="UP000461585">
    <property type="component" value="Unassembled WGS sequence"/>
</dbReference>
<dbReference type="Pfam" id="PF00072">
    <property type="entry name" value="Response_reg"/>
    <property type="match status" value="1"/>
</dbReference>